<evidence type="ECO:0000313" key="1">
    <source>
        <dbReference type="Proteomes" id="UP000887576"/>
    </source>
</evidence>
<dbReference type="WBParaSite" id="JU765_v2.g18339.t1">
    <property type="protein sequence ID" value="JU765_v2.g18339.t1"/>
    <property type="gene ID" value="JU765_v2.g18339"/>
</dbReference>
<proteinExistence type="predicted"/>
<name>A0AC34QQH5_9BILA</name>
<accession>A0AC34QQH5</accession>
<reference evidence="2" key="1">
    <citation type="submission" date="2022-11" db="UniProtKB">
        <authorList>
            <consortium name="WormBaseParasite"/>
        </authorList>
    </citation>
    <scope>IDENTIFICATION</scope>
</reference>
<protein>
    <submittedName>
        <fullName evidence="2">BTB domain-containing protein</fullName>
    </submittedName>
</protein>
<evidence type="ECO:0000313" key="2">
    <source>
        <dbReference type="WBParaSite" id="JU765_v2.g18339.t1"/>
    </source>
</evidence>
<dbReference type="Proteomes" id="UP000887576">
    <property type="component" value="Unplaced"/>
</dbReference>
<organism evidence="1 2">
    <name type="scientific">Panagrolaimus sp. JU765</name>
    <dbReference type="NCBI Taxonomy" id="591449"/>
    <lineage>
        <taxon>Eukaryota</taxon>
        <taxon>Metazoa</taxon>
        <taxon>Ecdysozoa</taxon>
        <taxon>Nematoda</taxon>
        <taxon>Chromadorea</taxon>
        <taxon>Rhabditida</taxon>
        <taxon>Tylenchina</taxon>
        <taxon>Panagrolaimomorpha</taxon>
        <taxon>Panagrolaimoidea</taxon>
        <taxon>Panagrolaimidae</taxon>
        <taxon>Panagrolaimus</taxon>
    </lineage>
</organism>
<sequence length="194" mass="22584">MDQVIFVNHAGSRKSGRFYIHYRPVSNSVLHELLNNGGFGNFVIVAEDQEIKISKELMEKHSPVLAAMLKTDCVESQKNKMKIDDFSFNVVKIIVKTMYSEKPPVDSSIENMGEVCRFVDKYDMKDLWKILEHWFEARLTFSTVCRIANIAHAYKLDDLYKKCVALIKDLQQFTREMDNINDLKNEVLRDIIFP</sequence>